<evidence type="ECO:0000259" key="6">
    <source>
        <dbReference type="Pfam" id="PF04055"/>
    </source>
</evidence>
<dbReference type="SUPFAM" id="SSF102114">
    <property type="entry name" value="Radical SAM enzymes"/>
    <property type="match status" value="1"/>
</dbReference>
<dbReference type="AlphaFoldDB" id="A0A285NGP8"/>
<dbReference type="GO" id="GO:0046872">
    <property type="term" value="F:metal ion binding"/>
    <property type="evidence" value="ECO:0007669"/>
    <property type="project" value="UniProtKB-KW"/>
</dbReference>
<dbReference type="PANTHER" id="PTHR43075:SF1">
    <property type="entry name" value="FORMATE LYASE ACTIVATING ENZYME, PUTATIVE (AFU_ORTHOLOGUE AFUA_2G15630)-RELATED"/>
    <property type="match status" value="1"/>
</dbReference>
<keyword evidence="4 5" id="KW-0411">Iron-sulfur</keyword>
<accession>A0A285NGP8</accession>
<keyword evidence="7" id="KW-0456">Lyase</keyword>
<dbReference type="InterPro" id="IPR016431">
    <property type="entry name" value="Pyrv-formate_lyase-activ_prd"/>
</dbReference>
<feature type="binding site" evidence="5">
    <location>
        <position position="91"/>
    </location>
    <ligand>
        <name>[4Fe-4S] cluster</name>
        <dbReference type="ChEBI" id="CHEBI:49883"/>
        <note>4Fe-4S-S-AdoMet</note>
    </ligand>
</feature>
<dbReference type="CDD" id="cd01335">
    <property type="entry name" value="Radical_SAM"/>
    <property type="match status" value="1"/>
</dbReference>
<dbReference type="Proteomes" id="UP000219036">
    <property type="component" value="Unassembled WGS sequence"/>
</dbReference>
<evidence type="ECO:0000256" key="2">
    <source>
        <dbReference type="ARBA" id="ARBA00022723"/>
    </source>
</evidence>
<organism evidence="7 8">
    <name type="scientific">Persephonella hydrogeniphila</name>
    <dbReference type="NCBI Taxonomy" id="198703"/>
    <lineage>
        <taxon>Bacteria</taxon>
        <taxon>Pseudomonadati</taxon>
        <taxon>Aquificota</taxon>
        <taxon>Aquificia</taxon>
        <taxon>Aquificales</taxon>
        <taxon>Hydrogenothermaceae</taxon>
        <taxon>Persephonella</taxon>
    </lineage>
</organism>
<dbReference type="PANTHER" id="PTHR43075">
    <property type="entry name" value="FORMATE LYASE ACTIVATING ENZYME, PUTATIVE (AFU_ORTHOLOGUE AFUA_2G15630)-RELATED"/>
    <property type="match status" value="1"/>
</dbReference>
<feature type="binding site" evidence="5">
    <location>
        <position position="84"/>
    </location>
    <ligand>
        <name>[4Fe-4S] cluster</name>
        <dbReference type="ChEBI" id="CHEBI:49883"/>
        <note>4Fe-4S-S-AdoMet</note>
    </ligand>
</feature>
<evidence type="ECO:0000256" key="4">
    <source>
        <dbReference type="ARBA" id="ARBA00023014"/>
    </source>
</evidence>
<dbReference type="InterPro" id="IPR007197">
    <property type="entry name" value="rSAM"/>
</dbReference>
<dbReference type="Pfam" id="PF04055">
    <property type="entry name" value="Radical_SAM"/>
    <property type="match status" value="1"/>
</dbReference>
<sequence length="301" mass="34682">MKSTPSYIKLYEEGKLKERVEKAYSMLESCNVCPHSCKVNRLKGEKGFCKTAENVKVASFFPHRGEEFPIRGYYGSGTIFISYCNMRCVYCQNYDISHLGEGKEYTPEEIAGIMLYLQEEGCHNINWVTPSHVVPQLLKALYIAVKKGLKIPIVYNTSSYDNPETVELLYGIVDIYLPDIKYLNGDFARKYSKVKNYPEVAKQVIKMMFNQVGNLKTDERGIAYRGVLVRHLVLPNGISTTKEVLDFLYTVSPHIYVNIMAQYHPYYKACDYPELCRRITDEEYRQAVEYARTLGLNLVID</sequence>
<dbReference type="InterPro" id="IPR013785">
    <property type="entry name" value="Aldolase_TIM"/>
</dbReference>
<dbReference type="InterPro" id="IPR040085">
    <property type="entry name" value="MJ0674-like"/>
</dbReference>
<feature type="binding site" evidence="5">
    <location>
        <position position="88"/>
    </location>
    <ligand>
        <name>[4Fe-4S] cluster</name>
        <dbReference type="ChEBI" id="CHEBI:49883"/>
        <note>4Fe-4S-S-AdoMet</note>
    </ligand>
</feature>
<gene>
    <name evidence="7" type="ORF">SAMN06265182_1381</name>
</gene>
<evidence type="ECO:0000313" key="7">
    <source>
        <dbReference type="EMBL" id="SNZ08674.1"/>
    </source>
</evidence>
<dbReference type="PIRSF" id="PIRSF004869">
    <property type="entry name" value="PflX_prd"/>
    <property type="match status" value="1"/>
</dbReference>
<reference evidence="8" key="1">
    <citation type="submission" date="2017-09" db="EMBL/GenBank/DDBJ databases">
        <authorList>
            <person name="Varghese N."/>
            <person name="Submissions S."/>
        </authorList>
    </citation>
    <scope>NUCLEOTIDE SEQUENCE [LARGE SCALE GENOMIC DNA]</scope>
    <source>
        <strain evidence="8">DSM 15103</strain>
    </source>
</reference>
<evidence type="ECO:0000256" key="1">
    <source>
        <dbReference type="ARBA" id="ARBA00022691"/>
    </source>
</evidence>
<comment type="cofactor">
    <cofactor evidence="5">
        <name>[4Fe-4S] cluster</name>
        <dbReference type="ChEBI" id="CHEBI:49883"/>
    </cofactor>
    <text evidence="5">Binds 1 [4Fe-4S] cluster. The cluster is coordinated with 3 cysteines and an exchangeable S-adenosyl-L-methionine.</text>
</comment>
<dbReference type="Gene3D" id="3.20.20.70">
    <property type="entry name" value="Aldolase class I"/>
    <property type="match status" value="1"/>
</dbReference>
<keyword evidence="2 5" id="KW-0479">Metal-binding</keyword>
<evidence type="ECO:0000313" key="8">
    <source>
        <dbReference type="Proteomes" id="UP000219036"/>
    </source>
</evidence>
<dbReference type="InterPro" id="IPR058240">
    <property type="entry name" value="rSAM_sf"/>
</dbReference>
<proteinExistence type="predicted"/>
<name>A0A285NGP8_9AQUI</name>
<evidence type="ECO:0000256" key="3">
    <source>
        <dbReference type="ARBA" id="ARBA00023004"/>
    </source>
</evidence>
<feature type="domain" description="Radical SAM core" evidence="6">
    <location>
        <begin position="79"/>
        <end position="208"/>
    </location>
</feature>
<keyword evidence="8" id="KW-1185">Reference proteome</keyword>
<dbReference type="GO" id="GO:0016829">
    <property type="term" value="F:lyase activity"/>
    <property type="evidence" value="ECO:0007669"/>
    <property type="project" value="UniProtKB-KW"/>
</dbReference>
<evidence type="ECO:0000256" key="5">
    <source>
        <dbReference type="PIRSR" id="PIRSR004869-50"/>
    </source>
</evidence>
<dbReference type="SFLD" id="SFLDS00029">
    <property type="entry name" value="Radical_SAM"/>
    <property type="match status" value="1"/>
</dbReference>
<keyword evidence="3 5" id="KW-0408">Iron</keyword>
<dbReference type="GO" id="GO:0051536">
    <property type="term" value="F:iron-sulfur cluster binding"/>
    <property type="evidence" value="ECO:0007669"/>
    <property type="project" value="UniProtKB-KW"/>
</dbReference>
<dbReference type="RefSeq" id="WP_097000548.1">
    <property type="nucleotide sequence ID" value="NZ_OBEI01000005.1"/>
</dbReference>
<dbReference type="SFLD" id="SFLDG01099">
    <property type="entry name" value="Uncharacterised_Radical_SAM_Su"/>
    <property type="match status" value="1"/>
</dbReference>
<keyword evidence="1 5" id="KW-0949">S-adenosyl-L-methionine</keyword>
<dbReference type="EMBL" id="OBEI01000005">
    <property type="protein sequence ID" value="SNZ08674.1"/>
    <property type="molecule type" value="Genomic_DNA"/>
</dbReference>
<protein>
    <submittedName>
        <fullName evidence="7">Putative pyruvate formate lyase activating enzyme</fullName>
    </submittedName>
</protein>
<dbReference type="OrthoDB" id="9781783at2"/>
<keyword evidence="7" id="KW-0670">Pyruvate</keyword>